<dbReference type="InterPro" id="IPR004358">
    <property type="entry name" value="Sig_transdc_His_kin-like_C"/>
</dbReference>
<evidence type="ECO:0000256" key="2">
    <source>
        <dbReference type="ARBA" id="ARBA00012438"/>
    </source>
</evidence>
<evidence type="ECO:0000313" key="9">
    <source>
        <dbReference type="EMBL" id="MBC9978504.1"/>
    </source>
</evidence>
<proteinExistence type="predicted"/>
<dbReference type="InterPro" id="IPR003594">
    <property type="entry name" value="HATPase_dom"/>
</dbReference>
<dbReference type="PROSITE" id="PS50112">
    <property type="entry name" value="PAS"/>
    <property type="match status" value="1"/>
</dbReference>
<dbReference type="Gene3D" id="3.30.450.20">
    <property type="entry name" value="PAS domain"/>
    <property type="match status" value="2"/>
</dbReference>
<feature type="domain" description="PAS" evidence="7">
    <location>
        <begin position="103"/>
        <end position="156"/>
    </location>
</feature>
<dbReference type="SMART" id="SM00091">
    <property type="entry name" value="PAS"/>
    <property type="match status" value="2"/>
</dbReference>
<dbReference type="CDD" id="cd00082">
    <property type="entry name" value="HisKA"/>
    <property type="match status" value="1"/>
</dbReference>
<dbReference type="Pfam" id="PF00512">
    <property type="entry name" value="HisKA"/>
    <property type="match status" value="1"/>
</dbReference>
<dbReference type="InterPro" id="IPR000014">
    <property type="entry name" value="PAS"/>
</dbReference>
<dbReference type="EMBL" id="JAATTO010000011">
    <property type="protein sequence ID" value="MBC9978504.1"/>
    <property type="molecule type" value="Genomic_DNA"/>
</dbReference>
<dbReference type="CDD" id="cd18161">
    <property type="entry name" value="REC_hyHK_blue-like"/>
    <property type="match status" value="1"/>
</dbReference>
<dbReference type="PRINTS" id="PR00344">
    <property type="entry name" value="BCTRLSENSOR"/>
</dbReference>
<dbReference type="SMART" id="SM00387">
    <property type="entry name" value="HATPase_c"/>
    <property type="match status" value="1"/>
</dbReference>
<evidence type="ECO:0000256" key="3">
    <source>
        <dbReference type="ARBA" id="ARBA00022553"/>
    </source>
</evidence>
<dbReference type="PROSITE" id="PS50109">
    <property type="entry name" value="HIS_KIN"/>
    <property type="match status" value="1"/>
</dbReference>
<keyword evidence="10" id="KW-1185">Reference proteome</keyword>
<dbReference type="NCBIfam" id="TIGR00229">
    <property type="entry name" value="sensory_box"/>
    <property type="match status" value="2"/>
</dbReference>
<evidence type="ECO:0000256" key="1">
    <source>
        <dbReference type="ARBA" id="ARBA00000085"/>
    </source>
</evidence>
<evidence type="ECO:0000259" key="8">
    <source>
        <dbReference type="PROSITE" id="PS50113"/>
    </source>
</evidence>
<dbReference type="SMART" id="SM00448">
    <property type="entry name" value="REC"/>
    <property type="match status" value="1"/>
</dbReference>
<dbReference type="CDD" id="cd00130">
    <property type="entry name" value="PAS"/>
    <property type="match status" value="2"/>
</dbReference>
<dbReference type="Pfam" id="PF13426">
    <property type="entry name" value="PAS_9"/>
    <property type="match status" value="1"/>
</dbReference>
<sequence length="738" mass="81039">MGSAHIAAVTRCRQVRGSLRRSCAVTIAKNCTKGGGQLDVTSFGRKWPAEPQGRWDLSHPDIGDVGGISGKLSASFWGRLQQWLRDLGLGPGRAKTAADLHASEVRFRGVLAASPDAVLMVNNAGVIEFASDRVSDIFGYAPEELVGKPVEILVPERLRRAHFSHLGAYFAHPKTRMMGGGLLLCGRRKDSTEFPAEISLSPIVLADRSAAIAAVRDVSSRRALEALQQKAAEALRESEERLRYFIKYAPAAIAILDKELRYLICSDRWLSDYGLVGRDLTGLSHYEVFPEIPERWRAIHRRSLAGETLHAEEDSFTRADGRVQWLRWEVRPWFDTHGNIGGVAFLTVDITDRKRMEAQLLQAQKMQAVGQLTGGVAHDFNNLLTVILGNAEVLLDEMNSHDAHRKLVEPIVAAAERGAGLTQLMLAFARRQALEPSTFDLNEVVTRMNALLRRTIGENVEVDLRLTKGLWKVIADIRQMETAILNIVFNARDAMPQGGKLTIETSNVELSDDYATHSVEVSPGQYVLIALSDTGIGMAPDILDRIFEPFFTTKPVGKGTGLGLSMVHGFVKQTGGHIQIYSEIGHGTCVKIFLPRAKTDATTAVQSARAPTSLATGTESILVVEDDPHVRMFAVQQLRRLGYRVTEASDGPSALQEISRSGAPDLLFTDVVMPGGMTGKQLAERVGQMAPGIKILFTSGYTENTIVHHGRLDPGVHLLQKPYRSDKLAHKVREVLDL</sequence>
<dbReference type="Proteomes" id="UP000639516">
    <property type="component" value="Unassembled WGS sequence"/>
</dbReference>
<keyword evidence="3 4" id="KW-0597">Phosphoprotein</keyword>
<dbReference type="PANTHER" id="PTHR43065:SF49">
    <property type="entry name" value="HISTIDINE KINASE"/>
    <property type="match status" value="1"/>
</dbReference>
<dbReference type="SUPFAM" id="SSF55874">
    <property type="entry name" value="ATPase domain of HSP90 chaperone/DNA topoisomerase II/histidine kinase"/>
    <property type="match status" value="1"/>
</dbReference>
<evidence type="ECO:0000259" key="5">
    <source>
        <dbReference type="PROSITE" id="PS50109"/>
    </source>
</evidence>
<evidence type="ECO:0000256" key="4">
    <source>
        <dbReference type="PROSITE-ProRule" id="PRU00169"/>
    </source>
</evidence>
<dbReference type="Gene3D" id="3.30.565.10">
    <property type="entry name" value="Histidine kinase-like ATPase, C-terminal domain"/>
    <property type="match status" value="1"/>
</dbReference>
<dbReference type="InterPro" id="IPR001789">
    <property type="entry name" value="Sig_transdc_resp-reg_receiver"/>
</dbReference>
<dbReference type="Gene3D" id="1.10.287.130">
    <property type="match status" value="1"/>
</dbReference>
<dbReference type="InterPro" id="IPR035965">
    <property type="entry name" value="PAS-like_dom_sf"/>
</dbReference>
<dbReference type="Gene3D" id="3.40.50.2300">
    <property type="match status" value="1"/>
</dbReference>
<dbReference type="InterPro" id="IPR011006">
    <property type="entry name" value="CheY-like_superfamily"/>
</dbReference>
<gene>
    <name evidence="9" type="ORF">HA482_09770</name>
</gene>
<evidence type="ECO:0000259" key="7">
    <source>
        <dbReference type="PROSITE" id="PS50112"/>
    </source>
</evidence>
<dbReference type="SUPFAM" id="SSF55785">
    <property type="entry name" value="PYP-like sensor domain (PAS domain)"/>
    <property type="match status" value="2"/>
</dbReference>
<dbReference type="InterPro" id="IPR036097">
    <property type="entry name" value="HisK_dim/P_sf"/>
</dbReference>
<dbReference type="Pfam" id="PF00072">
    <property type="entry name" value="Response_reg"/>
    <property type="match status" value="1"/>
</dbReference>
<dbReference type="Pfam" id="PF02518">
    <property type="entry name" value="HATPase_c"/>
    <property type="match status" value="1"/>
</dbReference>
<dbReference type="InterPro" id="IPR003661">
    <property type="entry name" value="HisK_dim/P_dom"/>
</dbReference>
<evidence type="ECO:0000259" key="6">
    <source>
        <dbReference type="PROSITE" id="PS50110"/>
    </source>
</evidence>
<dbReference type="InterPro" id="IPR013656">
    <property type="entry name" value="PAS_4"/>
</dbReference>
<dbReference type="Pfam" id="PF08448">
    <property type="entry name" value="PAS_4"/>
    <property type="match status" value="1"/>
</dbReference>
<dbReference type="PROSITE" id="PS50110">
    <property type="entry name" value="RESPONSE_REGULATORY"/>
    <property type="match status" value="1"/>
</dbReference>
<accession>A0ABR7U3A7</accession>
<evidence type="ECO:0000313" key="10">
    <source>
        <dbReference type="Proteomes" id="UP000639516"/>
    </source>
</evidence>
<dbReference type="InterPro" id="IPR005467">
    <property type="entry name" value="His_kinase_dom"/>
</dbReference>
<dbReference type="InterPro" id="IPR000700">
    <property type="entry name" value="PAS-assoc_C"/>
</dbReference>
<protein>
    <recommendedName>
        <fullName evidence="2">histidine kinase</fullName>
        <ecNumber evidence="2">2.7.13.3</ecNumber>
    </recommendedName>
</protein>
<feature type="domain" description="Response regulatory" evidence="6">
    <location>
        <begin position="620"/>
        <end position="736"/>
    </location>
</feature>
<feature type="domain" description="PAC" evidence="8">
    <location>
        <begin position="310"/>
        <end position="362"/>
    </location>
</feature>
<dbReference type="InterPro" id="IPR036890">
    <property type="entry name" value="HATPase_C_sf"/>
</dbReference>
<dbReference type="SMART" id="SM00388">
    <property type="entry name" value="HisKA"/>
    <property type="match status" value="1"/>
</dbReference>
<dbReference type="SUPFAM" id="SSF47384">
    <property type="entry name" value="Homodimeric domain of signal transducing histidine kinase"/>
    <property type="match status" value="1"/>
</dbReference>
<dbReference type="SUPFAM" id="SSF52172">
    <property type="entry name" value="CheY-like"/>
    <property type="match status" value="1"/>
</dbReference>
<dbReference type="PROSITE" id="PS50113">
    <property type="entry name" value="PAC"/>
    <property type="match status" value="1"/>
</dbReference>
<dbReference type="EC" id="2.7.13.3" evidence="2"/>
<dbReference type="PANTHER" id="PTHR43065">
    <property type="entry name" value="SENSOR HISTIDINE KINASE"/>
    <property type="match status" value="1"/>
</dbReference>
<comment type="caution">
    <text evidence="9">The sequence shown here is derived from an EMBL/GenBank/DDBJ whole genome shotgun (WGS) entry which is preliminary data.</text>
</comment>
<comment type="catalytic activity">
    <reaction evidence="1">
        <text>ATP + protein L-histidine = ADP + protein N-phospho-L-histidine.</text>
        <dbReference type="EC" id="2.7.13.3"/>
    </reaction>
</comment>
<dbReference type="RefSeq" id="WP_188105250.1">
    <property type="nucleotide sequence ID" value="NZ_JAANIH010000046.1"/>
</dbReference>
<name>A0ABR7U3A7_9BRAD</name>
<dbReference type="CDD" id="cd16919">
    <property type="entry name" value="HATPase_CckA-like"/>
    <property type="match status" value="1"/>
</dbReference>
<organism evidence="9 10">
    <name type="scientific">Bradyrhizobium campsiandrae</name>
    <dbReference type="NCBI Taxonomy" id="1729892"/>
    <lineage>
        <taxon>Bacteria</taxon>
        <taxon>Pseudomonadati</taxon>
        <taxon>Pseudomonadota</taxon>
        <taxon>Alphaproteobacteria</taxon>
        <taxon>Hyphomicrobiales</taxon>
        <taxon>Nitrobacteraceae</taxon>
        <taxon>Bradyrhizobium</taxon>
    </lineage>
</organism>
<feature type="modified residue" description="4-aspartylphosphate" evidence="4">
    <location>
        <position position="670"/>
    </location>
</feature>
<reference evidence="9 10" key="1">
    <citation type="journal article" date="2020" name="Arch. Microbiol.">
        <title>Bradyrhizobium campsiandrae sp. nov., a nitrogen-fixing bacterial strain isolated from a native leguminous tree from the Amazon adapted to flooded conditions.</title>
        <authorList>
            <person name="Cabral Michel D."/>
            <person name="Martins da Costa E."/>
            <person name="Azarias Guimaraes A."/>
            <person name="Soares de Carvalho T."/>
            <person name="Santos de Castro Caputo P."/>
            <person name="Willems A."/>
            <person name="de Souza Moreira F.M."/>
        </authorList>
    </citation>
    <scope>NUCLEOTIDE SEQUENCE [LARGE SCALE GENOMIC DNA]</scope>
    <source>
        <strain evidence="10">INPA 384B</strain>
    </source>
</reference>
<feature type="domain" description="Histidine kinase" evidence="5">
    <location>
        <begin position="375"/>
        <end position="598"/>
    </location>
</feature>